<feature type="compositionally biased region" description="Basic and acidic residues" evidence="1">
    <location>
        <begin position="210"/>
        <end position="219"/>
    </location>
</feature>
<accession>A0A8S9YFZ5</accession>
<feature type="region of interest" description="Disordered" evidence="1">
    <location>
        <begin position="193"/>
        <end position="225"/>
    </location>
</feature>
<dbReference type="EMBL" id="JTDE01014689">
    <property type="protein sequence ID" value="KAF7234048.1"/>
    <property type="molecule type" value="Genomic_DNA"/>
</dbReference>
<evidence type="ECO:0000313" key="2">
    <source>
        <dbReference type="EMBL" id="KAF7234048.1"/>
    </source>
</evidence>
<evidence type="ECO:0000256" key="1">
    <source>
        <dbReference type="SAM" id="MobiDB-lite"/>
    </source>
</evidence>
<sequence>MFVHTNSLSIRVTCPGARIVYVDLLRVGTTLGDVTGQLYAKIHLCRERRRSLVKDYLDMLIPSCPKITIGLATKSSSKGDPKRIETFEQKLKAAECHVEALWMRFKERQKEMRRNMDTEWNRSHNFVKLNTCKQNKDLDHNRIKVTEAPFANQSGNNENTRLLGVDRIKELKRKLEETRQDLNCLKREDTSSVTGSRFVSPKWDQQSTESKLEESKDQPDTSQRSCFTRCQRNTSVKTSSQVIDHVTMLSCEEPFAVMQEMPSPLMNKNRTDKSSENILLKNQTIVQLRVITPETECTPTERTLKLSKSPSSIQSPGLYTHMRQIQEFSQNLSETTSQNSDTTLPNVVNNKLTEYEEYLLKAVSLGSDAIYSSGEQTDELEFGEAIEQRKPTHERGAVSNPVPSDSSQLPSMQNITSVPSAQQKNDSDEDSFYD</sequence>
<feature type="compositionally biased region" description="Polar residues" evidence="1">
    <location>
        <begin position="401"/>
        <end position="424"/>
    </location>
</feature>
<name>A0A8S9YFZ5_9TREM</name>
<comment type="caution">
    <text evidence="2">The sequence shown here is derived from an EMBL/GenBank/DDBJ whole genome shotgun (WGS) entry which is preliminary data.</text>
</comment>
<proteinExistence type="predicted"/>
<feature type="region of interest" description="Disordered" evidence="1">
    <location>
        <begin position="379"/>
        <end position="434"/>
    </location>
</feature>
<dbReference type="AlphaFoldDB" id="A0A8S9YFZ5"/>
<feature type="compositionally biased region" description="Basic and acidic residues" evidence="1">
    <location>
        <begin position="386"/>
        <end position="396"/>
    </location>
</feature>
<evidence type="ECO:0000313" key="3">
    <source>
        <dbReference type="Proteomes" id="UP000822476"/>
    </source>
</evidence>
<reference evidence="2" key="1">
    <citation type="submission" date="2019-07" db="EMBL/GenBank/DDBJ databases">
        <title>Annotation for the trematode Paragonimus miyazaki's.</title>
        <authorList>
            <person name="Choi Y.-J."/>
        </authorList>
    </citation>
    <scope>NUCLEOTIDE SEQUENCE</scope>
    <source>
        <strain evidence="2">Japan</strain>
    </source>
</reference>
<gene>
    <name evidence="2" type="ORF">EG68_07118</name>
</gene>
<protein>
    <submittedName>
        <fullName evidence="2">Uncharacterized protein</fullName>
    </submittedName>
</protein>
<dbReference type="OrthoDB" id="10335926at2759"/>
<feature type="compositionally biased region" description="Polar residues" evidence="1">
    <location>
        <begin position="193"/>
        <end position="209"/>
    </location>
</feature>
<dbReference type="Proteomes" id="UP000822476">
    <property type="component" value="Unassembled WGS sequence"/>
</dbReference>
<organism evidence="2 3">
    <name type="scientific">Paragonimus skrjabini miyazakii</name>
    <dbReference type="NCBI Taxonomy" id="59628"/>
    <lineage>
        <taxon>Eukaryota</taxon>
        <taxon>Metazoa</taxon>
        <taxon>Spiralia</taxon>
        <taxon>Lophotrochozoa</taxon>
        <taxon>Platyhelminthes</taxon>
        <taxon>Trematoda</taxon>
        <taxon>Digenea</taxon>
        <taxon>Plagiorchiida</taxon>
        <taxon>Troglotremata</taxon>
        <taxon>Troglotrematidae</taxon>
        <taxon>Paragonimus</taxon>
    </lineage>
</organism>
<keyword evidence="3" id="KW-1185">Reference proteome</keyword>